<keyword evidence="1" id="KW-1133">Transmembrane helix</keyword>
<keyword evidence="3" id="KW-1185">Reference proteome</keyword>
<keyword evidence="1" id="KW-0472">Membrane</keyword>
<keyword evidence="1" id="KW-0812">Transmembrane</keyword>
<dbReference type="EMBL" id="REGN01002431">
    <property type="protein sequence ID" value="RNA28129.1"/>
    <property type="molecule type" value="Genomic_DNA"/>
</dbReference>
<reference evidence="2 3" key="1">
    <citation type="journal article" date="2018" name="Sci. Rep.">
        <title>Genomic signatures of local adaptation to the degree of environmental predictability in rotifers.</title>
        <authorList>
            <person name="Franch-Gras L."/>
            <person name="Hahn C."/>
            <person name="Garcia-Roger E.M."/>
            <person name="Carmona M.J."/>
            <person name="Serra M."/>
            <person name="Gomez A."/>
        </authorList>
    </citation>
    <scope>NUCLEOTIDE SEQUENCE [LARGE SCALE GENOMIC DNA]</scope>
    <source>
        <strain evidence="2">HYR1</strain>
    </source>
</reference>
<sequence>MIINSQKTWSKNEKKLSNGLETLGAYKSQNFLEKDGYLVLQIKLIIVFILKILNLFCAIMENETQSHETVLMNPTDETLDDVENREKKKSWCIKEKLIM</sequence>
<protein>
    <submittedName>
        <fullName evidence="2">Uncharacterized protein</fullName>
    </submittedName>
</protein>
<evidence type="ECO:0000313" key="3">
    <source>
        <dbReference type="Proteomes" id="UP000276133"/>
    </source>
</evidence>
<organism evidence="2 3">
    <name type="scientific">Brachionus plicatilis</name>
    <name type="common">Marine rotifer</name>
    <name type="synonym">Brachionus muelleri</name>
    <dbReference type="NCBI Taxonomy" id="10195"/>
    <lineage>
        <taxon>Eukaryota</taxon>
        <taxon>Metazoa</taxon>
        <taxon>Spiralia</taxon>
        <taxon>Gnathifera</taxon>
        <taxon>Rotifera</taxon>
        <taxon>Eurotatoria</taxon>
        <taxon>Monogononta</taxon>
        <taxon>Pseudotrocha</taxon>
        <taxon>Ploima</taxon>
        <taxon>Brachionidae</taxon>
        <taxon>Brachionus</taxon>
    </lineage>
</organism>
<evidence type="ECO:0000313" key="2">
    <source>
        <dbReference type="EMBL" id="RNA28129.1"/>
    </source>
</evidence>
<evidence type="ECO:0000256" key="1">
    <source>
        <dbReference type="SAM" id="Phobius"/>
    </source>
</evidence>
<name>A0A3M7RXG1_BRAPC</name>
<feature type="transmembrane region" description="Helical" evidence="1">
    <location>
        <begin position="37"/>
        <end position="59"/>
    </location>
</feature>
<dbReference type="AlphaFoldDB" id="A0A3M7RXG1"/>
<proteinExistence type="predicted"/>
<accession>A0A3M7RXG1</accession>
<gene>
    <name evidence="2" type="ORF">BpHYR1_052546</name>
</gene>
<comment type="caution">
    <text evidence="2">The sequence shown here is derived from an EMBL/GenBank/DDBJ whole genome shotgun (WGS) entry which is preliminary data.</text>
</comment>
<dbReference type="Proteomes" id="UP000276133">
    <property type="component" value="Unassembled WGS sequence"/>
</dbReference>